<evidence type="ECO:0000256" key="2">
    <source>
        <dbReference type="ARBA" id="ARBA00022777"/>
    </source>
</evidence>
<evidence type="ECO:0000259" key="6">
    <source>
        <dbReference type="Pfam" id="PF07730"/>
    </source>
</evidence>
<name>A0ABX7Y6B9_9ACTN</name>
<dbReference type="InterPro" id="IPR050482">
    <property type="entry name" value="Sensor_HK_TwoCompSys"/>
</dbReference>
<dbReference type="Proteomes" id="UP000678513">
    <property type="component" value="Chromosome"/>
</dbReference>
<feature type="transmembrane region" description="Helical" evidence="5">
    <location>
        <begin position="82"/>
        <end position="101"/>
    </location>
</feature>
<evidence type="ECO:0000256" key="1">
    <source>
        <dbReference type="ARBA" id="ARBA00022679"/>
    </source>
</evidence>
<keyword evidence="5" id="KW-0812">Transmembrane</keyword>
<gene>
    <name evidence="7" type="ORF">J5A65_01235</name>
</gene>
<feature type="region of interest" description="Disordered" evidence="4">
    <location>
        <begin position="371"/>
        <end position="404"/>
    </location>
</feature>
<dbReference type="Gene3D" id="3.30.565.10">
    <property type="entry name" value="Histidine kinase-like ATPase, C-terminal domain"/>
    <property type="match status" value="1"/>
</dbReference>
<dbReference type="Pfam" id="PF07730">
    <property type="entry name" value="HisKA_3"/>
    <property type="match status" value="1"/>
</dbReference>
<reference evidence="7 8" key="1">
    <citation type="submission" date="2021-03" db="EMBL/GenBank/DDBJ databases">
        <title>Human Oral Microbial Genomes.</title>
        <authorList>
            <person name="Johnston C.D."/>
            <person name="Chen T."/>
            <person name="Dewhirst F.E."/>
        </authorList>
    </citation>
    <scope>NUCLEOTIDE SEQUENCE [LARGE SCALE GENOMIC DNA]</scope>
    <source>
        <strain evidence="7 8">DSMZ 100122</strain>
    </source>
</reference>
<proteinExistence type="predicted"/>
<evidence type="ECO:0000313" key="7">
    <source>
        <dbReference type="EMBL" id="QUC08403.1"/>
    </source>
</evidence>
<evidence type="ECO:0000256" key="3">
    <source>
        <dbReference type="ARBA" id="ARBA00023012"/>
    </source>
</evidence>
<dbReference type="PANTHER" id="PTHR24421:SF63">
    <property type="entry name" value="SENSOR HISTIDINE KINASE DESK"/>
    <property type="match status" value="1"/>
</dbReference>
<evidence type="ECO:0000256" key="5">
    <source>
        <dbReference type="SAM" id="Phobius"/>
    </source>
</evidence>
<feature type="transmembrane region" description="Helical" evidence="5">
    <location>
        <begin position="50"/>
        <end position="70"/>
    </location>
</feature>
<feature type="transmembrane region" description="Helical" evidence="5">
    <location>
        <begin position="21"/>
        <end position="44"/>
    </location>
</feature>
<dbReference type="PANTHER" id="PTHR24421">
    <property type="entry name" value="NITRATE/NITRITE SENSOR PROTEIN NARX-RELATED"/>
    <property type="match status" value="1"/>
</dbReference>
<organism evidence="7 8">
    <name type="scientific">Arachnia rubra</name>
    <dbReference type="NCBI Taxonomy" id="1547448"/>
    <lineage>
        <taxon>Bacteria</taxon>
        <taxon>Bacillati</taxon>
        <taxon>Actinomycetota</taxon>
        <taxon>Actinomycetes</taxon>
        <taxon>Propionibacteriales</taxon>
        <taxon>Propionibacteriaceae</taxon>
        <taxon>Arachnia</taxon>
    </lineage>
</organism>
<feature type="transmembrane region" description="Helical" evidence="5">
    <location>
        <begin position="121"/>
        <end position="140"/>
    </location>
</feature>
<sequence length="404" mass="44370">MRTRSVVQPGRGWSWVINESRRVLVTPVIVVLVIAVLEIGFIWYQPETAASAQTLSTLLIIITTLAYVVVQARCMRAHATLPIALVGMAGIVAGVGAALLSEAWLMLGVAAATGLMLASHLRFLISMAMLLMIIGVTIILRIPWLSHIVEPVVAATIAIGLYTLTRAFQALHDLRVYQEELARLEVDRERNRISRDLHDVMGRTLVATSLRVETAIEMLGSEDEQVRKQLLQAQKVLATGGRELRSLTRGPVTTSLEEEVVAAQQLCQRLGIQFRCNVPEGTYASAQPISAEVVREGITNMLKHSRPRYCSLRIDPGNPTIMSISNDGCLHRRSASQTPGTGLSRLRQRLSEHSLMLEAAQHPRGVFELKVTQAPIRPQERTHGDKNPDSRGHRPGRGGLPSSP</sequence>
<keyword evidence="3" id="KW-0902">Two-component regulatory system</keyword>
<keyword evidence="5" id="KW-1133">Transmembrane helix</keyword>
<dbReference type="RefSeq" id="WP_212324265.1">
    <property type="nucleotide sequence ID" value="NZ_AP024463.1"/>
</dbReference>
<evidence type="ECO:0000313" key="8">
    <source>
        <dbReference type="Proteomes" id="UP000678513"/>
    </source>
</evidence>
<feature type="transmembrane region" description="Helical" evidence="5">
    <location>
        <begin position="152"/>
        <end position="171"/>
    </location>
</feature>
<dbReference type="Gene3D" id="1.20.5.1930">
    <property type="match status" value="1"/>
</dbReference>
<keyword evidence="2" id="KW-0418">Kinase</keyword>
<keyword evidence="5" id="KW-0472">Membrane</keyword>
<dbReference type="InterPro" id="IPR011712">
    <property type="entry name" value="Sig_transdc_His_kin_sub3_dim/P"/>
</dbReference>
<accession>A0ABX7Y6B9</accession>
<keyword evidence="8" id="KW-1185">Reference proteome</keyword>
<protein>
    <recommendedName>
        <fullName evidence="6">Signal transduction histidine kinase subgroup 3 dimerisation and phosphoacceptor domain-containing protein</fullName>
    </recommendedName>
</protein>
<feature type="domain" description="Signal transduction histidine kinase subgroup 3 dimerisation and phosphoacceptor" evidence="6">
    <location>
        <begin position="189"/>
        <end position="249"/>
    </location>
</feature>
<evidence type="ECO:0000256" key="4">
    <source>
        <dbReference type="SAM" id="MobiDB-lite"/>
    </source>
</evidence>
<dbReference type="EMBL" id="CP072384">
    <property type="protein sequence ID" value="QUC08403.1"/>
    <property type="molecule type" value="Genomic_DNA"/>
</dbReference>
<dbReference type="InterPro" id="IPR036890">
    <property type="entry name" value="HATPase_C_sf"/>
</dbReference>
<feature type="compositionally biased region" description="Basic and acidic residues" evidence="4">
    <location>
        <begin position="378"/>
        <end position="392"/>
    </location>
</feature>
<keyword evidence="1" id="KW-0808">Transferase</keyword>